<reference evidence="3" key="1">
    <citation type="journal article" date="2012" name="Nature">
        <title>The oyster genome reveals stress adaptation and complexity of shell formation.</title>
        <authorList>
            <person name="Zhang G."/>
            <person name="Fang X."/>
            <person name="Guo X."/>
            <person name="Li L."/>
            <person name="Luo R."/>
            <person name="Xu F."/>
            <person name="Yang P."/>
            <person name="Zhang L."/>
            <person name="Wang X."/>
            <person name="Qi H."/>
            <person name="Xiong Z."/>
            <person name="Que H."/>
            <person name="Xie Y."/>
            <person name="Holland P.W."/>
            <person name="Paps J."/>
            <person name="Zhu Y."/>
            <person name="Wu F."/>
            <person name="Chen Y."/>
            <person name="Wang J."/>
            <person name="Peng C."/>
            <person name="Meng J."/>
            <person name="Yang L."/>
            <person name="Liu J."/>
            <person name="Wen B."/>
            <person name="Zhang N."/>
            <person name="Huang Z."/>
            <person name="Zhu Q."/>
            <person name="Feng Y."/>
            <person name="Mount A."/>
            <person name="Hedgecock D."/>
            <person name="Xu Z."/>
            <person name="Liu Y."/>
            <person name="Domazet-Loso T."/>
            <person name="Du Y."/>
            <person name="Sun X."/>
            <person name="Zhang S."/>
            <person name="Liu B."/>
            <person name="Cheng P."/>
            <person name="Jiang X."/>
            <person name="Li J."/>
            <person name="Fan D."/>
            <person name="Wang W."/>
            <person name="Fu W."/>
            <person name="Wang T."/>
            <person name="Wang B."/>
            <person name="Zhang J."/>
            <person name="Peng Z."/>
            <person name="Li Y."/>
            <person name="Li N."/>
            <person name="Wang J."/>
            <person name="Chen M."/>
            <person name="He Y."/>
            <person name="Tan F."/>
            <person name="Song X."/>
            <person name="Zheng Q."/>
            <person name="Huang R."/>
            <person name="Yang H."/>
            <person name="Du X."/>
            <person name="Chen L."/>
            <person name="Yang M."/>
            <person name="Gaffney P.M."/>
            <person name="Wang S."/>
            <person name="Luo L."/>
            <person name="She Z."/>
            <person name="Ming Y."/>
            <person name="Huang W."/>
            <person name="Zhang S."/>
            <person name="Huang B."/>
            <person name="Zhang Y."/>
            <person name="Qu T."/>
            <person name="Ni P."/>
            <person name="Miao G."/>
            <person name="Wang J."/>
            <person name="Wang Q."/>
            <person name="Steinberg C.E."/>
            <person name="Wang H."/>
            <person name="Li N."/>
            <person name="Qian L."/>
            <person name="Zhang G."/>
            <person name="Li Y."/>
            <person name="Yang H."/>
            <person name="Liu X."/>
            <person name="Wang J."/>
            <person name="Yin Y."/>
            <person name="Wang J."/>
        </authorList>
    </citation>
    <scope>NUCLEOTIDE SEQUENCE [LARGE SCALE GENOMIC DNA]</scope>
    <source>
        <strain evidence="3">05x7-T-G4-1.051#20</strain>
    </source>
</reference>
<dbReference type="GO" id="GO:0004842">
    <property type="term" value="F:ubiquitin-protein transferase activity"/>
    <property type="evidence" value="ECO:0007669"/>
    <property type="project" value="InterPro"/>
</dbReference>
<evidence type="ECO:0000256" key="2">
    <source>
        <dbReference type="SAM" id="MobiDB-lite"/>
    </source>
</evidence>
<accession>K1R154</accession>
<dbReference type="InterPro" id="IPR000569">
    <property type="entry name" value="HECT_dom"/>
</dbReference>
<feature type="compositionally biased region" description="Polar residues" evidence="2">
    <location>
        <begin position="34"/>
        <end position="45"/>
    </location>
</feature>
<dbReference type="InParanoid" id="K1R154"/>
<dbReference type="PROSITE" id="PS50237">
    <property type="entry name" value="HECT"/>
    <property type="match status" value="1"/>
</dbReference>
<organism evidence="3">
    <name type="scientific">Magallana gigas</name>
    <name type="common">Pacific oyster</name>
    <name type="synonym">Crassostrea gigas</name>
    <dbReference type="NCBI Taxonomy" id="29159"/>
    <lineage>
        <taxon>Eukaryota</taxon>
        <taxon>Metazoa</taxon>
        <taxon>Spiralia</taxon>
        <taxon>Lophotrochozoa</taxon>
        <taxon>Mollusca</taxon>
        <taxon>Bivalvia</taxon>
        <taxon>Autobranchia</taxon>
        <taxon>Pteriomorphia</taxon>
        <taxon>Ostreida</taxon>
        <taxon>Ostreoidea</taxon>
        <taxon>Ostreidae</taxon>
        <taxon>Magallana</taxon>
    </lineage>
</organism>
<dbReference type="Pfam" id="PF00632">
    <property type="entry name" value="HECT"/>
    <property type="match status" value="1"/>
</dbReference>
<proteinExistence type="predicted"/>
<dbReference type="EMBL" id="JH817837">
    <property type="protein sequence ID" value="EKC37189.1"/>
    <property type="molecule type" value="Genomic_DNA"/>
</dbReference>
<feature type="region of interest" description="Disordered" evidence="2">
    <location>
        <begin position="34"/>
        <end position="105"/>
    </location>
</feature>
<feature type="region of interest" description="Disordered" evidence="2">
    <location>
        <begin position="125"/>
        <end position="150"/>
    </location>
</feature>
<dbReference type="SUPFAM" id="SSF56204">
    <property type="entry name" value="Hect, E3 ligase catalytic domain"/>
    <property type="match status" value="1"/>
</dbReference>
<gene>
    <name evidence="3" type="ORF">CGI_10014737</name>
</gene>
<dbReference type="AlphaFoldDB" id="K1R154"/>
<dbReference type="InterPro" id="IPR035983">
    <property type="entry name" value="Hect_E3_ubiquitin_ligase"/>
</dbReference>
<feature type="compositionally biased region" description="Basic residues" evidence="2">
    <location>
        <begin position="78"/>
        <end position="88"/>
    </location>
</feature>
<feature type="compositionally biased region" description="Low complexity" evidence="2">
    <location>
        <begin position="94"/>
        <end position="105"/>
    </location>
</feature>
<dbReference type="Gene3D" id="3.30.2410.10">
    <property type="entry name" value="Hect, E3 ligase catalytic domain"/>
    <property type="match status" value="1"/>
</dbReference>
<sequence length="311" mass="33961">MTTICDAVPGPAKKPHGVLASDSVCPTVTLTKRNRAATSNKISTNSSDSDDLPDPHLNTGYQESDASWETLGTPELLRRKKPRNKTGTKKPVCTTSSSSTTTDTESNVLKADKLAPYRQYITILSDGSEDEDEERGAQNLSASPSENDAKQHTNIRLKAGLETLGVLATMQSYPDNFKNCLVFSEEKLTAVLVEDLFKPGLSPGGSNRRVTEERIIGYWMDFLQDAEEGSTVVTLEDVLIFATGTNRIPPLGLLPSPNLSFLHKDDEDGQSKFPIANTCANQLKLPIHPSYDLFKENVEFGILNSPNFGRA</sequence>
<keyword evidence="1" id="KW-0833">Ubl conjugation pathway</keyword>
<evidence type="ECO:0000256" key="1">
    <source>
        <dbReference type="ARBA" id="ARBA00022786"/>
    </source>
</evidence>
<dbReference type="HOGENOM" id="CLU_895031_0_0_1"/>
<protein>
    <submittedName>
        <fullName evidence="3">G2/M phase-specific E3 ubiquitin-protein ligase</fullName>
    </submittedName>
</protein>
<evidence type="ECO:0000313" key="3">
    <source>
        <dbReference type="EMBL" id="EKC37189.1"/>
    </source>
</evidence>
<name>K1R154_MAGGI</name>